<feature type="transmembrane region" description="Helical" evidence="12">
    <location>
        <begin position="7"/>
        <end position="26"/>
    </location>
</feature>
<evidence type="ECO:0000256" key="8">
    <source>
        <dbReference type="ARBA" id="ARBA00022777"/>
    </source>
</evidence>
<dbReference type="Pfam" id="PF02518">
    <property type="entry name" value="HATPase_c"/>
    <property type="match status" value="1"/>
</dbReference>
<dbReference type="SMART" id="SM00388">
    <property type="entry name" value="HisKA"/>
    <property type="match status" value="1"/>
</dbReference>
<dbReference type="InterPro" id="IPR036890">
    <property type="entry name" value="HATPase_C_sf"/>
</dbReference>
<dbReference type="SUPFAM" id="SSF47384">
    <property type="entry name" value="Homodimeric domain of signal transducing histidine kinase"/>
    <property type="match status" value="1"/>
</dbReference>
<dbReference type="InterPro" id="IPR004358">
    <property type="entry name" value="Sig_transdc_His_kin-like_C"/>
</dbReference>
<evidence type="ECO:0000256" key="12">
    <source>
        <dbReference type="SAM" id="Phobius"/>
    </source>
</evidence>
<gene>
    <name evidence="15" type="ORF">J2S08_000572</name>
</gene>
<keyword evidence="6" id="KW-0808">Transferase</keyword>
<dbReference type="CDD" id="cd00082">
    <property type="entry name" value="HisKA"/>
    <property type="match status" value="1"/>
</dbReference>
<accession>A0ABT9WNQ6</accession>
<dbReference type="InterPro" id="IPR003660">
    <property type="entry name" value="HAMP_dom"/>
</dbReference>
<dbReference type="Gene3D" id="3.30.565.10">
    <property type="entry name" value="Histidine kinase-like ATPase, C-terminal domain"/>
    <property type="match status" value="1"/>
</dbReference>
<dbReference type="CDD" id="cd06225">
    <property type="entry name" value="HAMP"/>
    <property type="match status" value="1"/>
</dbReference>
<dbReference type="Pfam" id="PF00512">
    <property type="entry name" value="HisKA"/>
    <property type="match status" value="1"/>
</dbReference>
<dbReference type="EMBL" id="JAUSTT010000002">
    <property type="protein sequence ID" value="MDQ0174739.1"/>
    <property type="molecule type" value="Genomic_DNA"/>
</dbReference>
<keyword evidence="12" id="KW-1133">Transmembrane helix</keyword>
<evidence type="ECO:0000256" key="2">
    <source>
        <dbReference type="ARBA" id="ARBA00004651"/>
    </source>
</evidence>
<name>A0ABT9WNQ6_9BACI</name>
<proteinExistence type="predicted"/>
<evidence type="ECO:0000256" key="4">
    <source>
        <dbReference type="ARBA" id="ARBA00022475"/>
    </source>
</evidence>
<feature type="domain" description="HAMP" evidence="14">
    <location>
        <begin position="184"/>
        <end position="236"/>
    </location>
</feature>
<dbReference type="GO" id="GO:0016301">
    <property type="term" value="F:kinase activity"/>
    <property type="evidence" value="ECO:0007669"/>
    <property type="project" value="UniProtKB-KW"/>
</dbReference>
<evidence type="ECO:0000259" key="14">
    <source>
        <dbReference type="PROSITE" id="PS50885"/>
    </source>
</evidence>
<comment type="caution">
    <text evidence="15">The sequence shown here is derived from an EMBL/GenBank/DDBJ whole genome shotgun (WGS) entry which is preliminary data.</text>
</comment>
<feature type="domain" description="Histidine kinase" evidence="13">
    <location>
        <begin position="244"/>
        <end position="461"/>
    </location>
</feature>
<dbReference type="Gene3D" id="1.10.287.130">
    <property type="match status" value="1"/>
</dbReference>
<keyword evidence="4" id="KW-1003">Cell membrane</keyword>
<evidence type="ECO:0000256" key="3">
    <source>
        <dbReference type="ARBA" id="ARBA00012438"/>
    </source>
</evidence>
<dbReference type="PANTHER" id="PTHR43711:SF26">
    <property type="entry name" value="SENSOR HISTIDINE KINASE RCSC"/>
    <property type="match status" value="1"/>
</dbReference>
<evidence type="ECO:0000256" key="9">
    <source>
        <dbReference type="ARBA" id="ARBA00022840"/>
    </source>
</evidence>
<dbReference type="CDD" id="cd00075">
    <property type="entry name" value="HATPase"/>
    <property type="match status" value="1"/>
</dbReference>
<dbReference type="Pfam" id="PF00672">
    <property type="entry name" value="HAMP"/>
    <property type="match status" value="1"/>
</dbReference>
<evidence type="ECO:0000256" key="6">
    <source>
        <dbReference type="ARBA" id="ARBA00022679"/>
    </source>
</evidence>
<dbReference type="PROSITE" id="PS50109">
    <property type="entry name" value="HIS_KIN"/>
    <property type="match status" value="1"/>
</dbReference>
<evidence type="ECO:0000313" key="15">
    <source>
        <dbReference type="EMBL" id="MDQ0174739.1"/>
    </source>
</evidence>
<evidence type="ECO:0000256" key="11">
    <source>
        <dbReference type="ARBA" id="ARBA00023136"/>
    </source>
</evidence>
<evidence type="ECO:0000256" key="1">
    <source>
        <dbReference type="ARBA" id="ARBA00000085"/>
    </source>
</evidence>
<dbReference type="PRINTS" id="PR00344">
    <property type="entry name" value="BCTRLSENSOR"/>
</dbReference>
<dbReference type="SUPFAM" id="SSF55874">
    <property type="entry name" value="ATPase domain of HSP90 chaperone/DNA topoisomerase II/histidine kinase"/>
    <property type="match status" value="1"/>
</dbReference>
<organism evidence="15 16">
    <name type="scientific">Bacillus chungangensis</name>
    <dbReference type="NCBI Taxonomy" id="587633"/>
    <lineage>
        <taxon>Bacteria</taxon>
        <taxon>Bacillati</taxon>
        <taxon>Bacillota</taxon>
        <taxon>Bacilli</taxon>
        <taxon>Bacillales</taxon>
        <taxon>Bacillaceae</taxon>
        <taxon>Bacillus</taxon>
    </lineage>
</organism>
<feature type="transmembrane region" description="Helical" evidence="12">
    <location>
        <begin position="162"/>
        <end position="183"/>
    </location>
</feature>
<evidence type="ECO:0000313" key="16">
    <source>
        <dbReference type="Proteomes" id="UP001223586"/>
    </source>
</evidence>
<keyword evidence="10" id="KW-0902">Two-component regulatory system</keyword>
<dbReference type="PROSITE" id="PS50885">
    <property type="entry name" value="HAMP"/>
    <property type="match status" value="1"/>
</dbReference>
<dbReference type="SMART" id="SM00387">
    <property type="entry name" value="HATPase_c"/>
    <property type="match status" value="1"/>
</dbReference>
<dbReference type="PANTHER" id="PTHR43711">
    <property type="entry name" value="TWO-COMPONENT HISTIDINE KINASE"/>
    <property type="match status" value="1"/>
</dbReference>
<sequence>MSLSKKLSLFLFVAFIAAILYTYLFSNVLYERLYVKSIEEEMLETGKSLSVDYTGGPVSNAFVDQIAWYNERSKFEIFAVRNPRELSMCIPFELDYDALIGSEDREKLLEGEVIYKKGYEERFDRDVISVVVPLLHEKRLEGIIYLYFPLAKLADLTFKYTMYWLLGTGIFLILALSIGTKWLQHMVAPLYDMKSAAEQLSDGNLSIRVNTVQDDEIGQLGKTFNEMAESIQKEDEQRKEFLANVSHELRTPLSYIKGYTEAIQMGMITEEETGKYHQIILRESKRMERLVDDLLDLAKLDANEFSLTKMPLPLAQTIEETIAQIQPRLKDKNIRLLTALDYDVIVEADEGRLDQLFMNILDNAIRYTPVDGKIQVTLENNRNGFCFICIEDNGPGIPKADLKHITERFYRVDKARTRKEGGTGLGLSIVERLTKLHGGMLKVDSEYGKGTKITIYLPLLQEND</sequence>
<dbReference type="InterPro" id="IPR050736">
    <property type="entry name" value="Sensor_HK_Regulatory"/>
</dbReference>
<dbReference type="EC" id="2.7.13.3" evidence="3"/>
<evidence type="ECO:0000256" key="7">
    <source>
        <dbReference type="ARBA" id="ARBA00022741"/>
    </source>
</evidence>
<comment type="catalytic activity">
    <reaction evidence="1">
        <text>ATP + protein L-histidine = ADP + protein N-phospho-L-histidine.</text>
        <dbReference type="EC" id="2.7.13.3"/>
    </reaction>
</comment>
<keyword evidence="7" id="KW-0547">Nucleotide-binding</keyword>
<evidence type="ECO:0000256" key="10">
    <source>
        <dbReference type="ARBA" id="ARBA00023012"/>
    </source>
</evidence>
<dbReference type="InterPro" id="IPR003661">
    <property type="entry name" value="HisK_dim/P_dom"/>
</dbReference>
<keyword evidence="5" id="KW-0597">Phosphoprotein</keyword>
<keyword evidence="12" id="KW-0812">Transmembrane</keyword>
<dbReference type="InterPro" id="IPR005467">
    <property type="entry name" value="His_kinase_dom"/>
</dbReference>
<keyword evidence="11 12" id="KW-0472">Membrane</keyword>
<keyword evidence="16" id="KW-1185">Reference proteome</keyword>
<dbReference type="InterPro" id="IPR003594">
    <property type="entry name" value="HATPase_dom"/>
</dbReference>
<dbReference type="SUPFAM" id="SSF158472">
    <property type="entry name" value="HAMP domain-like"/>
    <property type="match status" value="1"/>
</dbReference>
<dbReference type="Gene3D" id="1.10.8.500">
    <property type="entry name" value="HAMP domain in histidine kinase"/>
    <property type="match status" value="1"/>
</dbReference>
<dbReference type="SMART" id="SM00304">
    <property type="entry name" value="HAMP"/>
    <property type="match status" value="1"/>
</dbReference>
<dbReference type="Proteomes" id="UP001223586">
    <property type="component" value="Unassembled WGS sequence"/>
</dbReference>
<dbReference type="InterPro" id="IPR036097">
    <property type="entry name" value="HisK_dim/P_sf"/>
</dbReference>
<comment type="subcellular location">
    <subcellularLocation>
        <location evidence="2">Cell membrane</location>
        <topology evidence="2">Multi-pass membrane protein</topology>
    </subcellularLocation>
</comment>
<protein>
    <recommendedName>
        <fullName evidence="3">histidine kinase</fullName>
        <ecNumber evidence="3">2.7.13.3</ecNumber>
    </recommendedName>
</protein>
<dbReference type="RefSeq" id="WP_307226455.1">
    <property type="nucleotide sequence ID" value="NZ_JAUSTT010000002.1"/>
</dbReference>
<keyword evidence="9" id="KW-0067">ATP-binding</keyword>
<keyword evidence="8 15" id="KW-0418">Kinase</keyword>
<evidence type="ECO:0000259" key="13">
    <source>
        <dbReference type="PROSITE" id="PS50109"/>
    </source>
</evidence>
<reference evidence="15 16" key="1">
    <citation type="submission" date="2023-07" db="EMBL/GenBank/DDBJ databases">
        <title>Genomic Encyclopedia of Type Strains, Phase IV (KMG-IV): sequencing the most valuable type-strain genomes for metagenomic binning, comparative biology and taxonomic classification.</title>
        <authorList>
            <person name="Goeker M."/>
        </authorList>
    </citation>
    <scope>NUCLEOTIDE SEQUENCE [LARGE SCALE GENOMIC DNA]</scope>
    <source>
        <strain evidence="15 16">DSM 23837</strain>
    </source>
</reference>
<evidence type="ECO:0000256" key="5">
    <source>
        <dbReference type="ARBA" id="ARBA00022553"/>
    </source>
</evidence>